<keyword evidence="4" id="KW-0443">Lipid metabolism</keyword>
<evidence type="ECO:0000256" key="4">
    <source>
        <dbReference type="ARBA" id="ARBA00023098"/>
    </source>
</evidence>
<keyword evidence="2" id="KW-0808">Transferase</keyword>
<evidence type="ECO:0000259" key="5">
    <source>
        <dbReference type="PROSITE" id="PS51934"/>
    </source>
</evidence>
<accession>A0A7L0IT90</accession>
<dbReference type="GO" id="GO:0004623">
    <property type="term" value="F:phospholipase A2 activity"/>
    <property type="evidence" value="ECO:0007669"/>
    <property type="project" value="TreeGrafter"/>
</dbReference>
<keyword evidence="7" id="KW-1185">Reference proteome</keyword>
<dbReference type="Proteomes" id="UP000520962">
    <property type="component" value="Unassembled WGS sequence"/>
</dbReference>
<gene>
    <name evidence="6" type="primary">Hrasls_0</name>
    <name evidence="6" type="ORF">PIPCHL_R06984</name>
</gene>
<keyword evidence="3" id="KW-0378">Hydrolase</keyword>
<feature type="non-terminal residue" evidence="6">
    <location>
        <position position="1"/>
    </location>
</feature>
<dbReference type="InterPro" id="IPR007053">
    <property type="entry name" value="LRAT_dom"/>
</dbReference>
<reference evidence="6 7" key="1">
    <citation type="submission" date="2019-09" db="EMBL/GenBank/DDBJ databases">
        <title>Bird 10,000 Genomes (B10K) Project - Family phase.</title>
        <authorList>
            <person name="Zhang G."/>
        </authorList>
    </citation>
    <scope>NUCLEOTIDE SEQUENCE [LARGE SCALE GENOMIC DNA]</scope>
    <source>
        <strain evidence="6">B10K-DU-007-02</strain>
        <tissue evidence="6">Mixed tissue sample</tissue>
    </source>
</reference>
<dbReference type="InterPro" id="IPR051496">
    <property type="entry name" value="H-rev107_PLA/AT"/>
</dbReference>
<dbReference type="GO" id="GO:0008970">
    <property type="term" value="F:phospholipase A1 activity"/>
    <property type="evidence" value="ECO:0007669"/>
    <property type="project" value="TreeGrafter"/>
</dbReference>
<proteinExistence type="inferred from homology"/>
<comment type="caution">
    <text evidence="6">The sequence shown here is derived from an EMBL/GenBank/DDBJ whole genome shotgun (WGS) entry which is preliminary data.</text>
</comment>
<sequence length="168" mass="18195">PEPGDLIEIKRPLYQHWALYLGKEYVIHVTSEGIPRLSADGLAILTKKAKVKMQLLNDVVGTDDWEVNNKYDRSYTPLPVKEIIRRAKLYIDGDVTYDLLNKNCEHFVTMLRYGKEDCSQVRRAVRRGASLISKAITVAVVGGTAVVVTASGAGAIAGAAAVAGAALA</sequence>
<dbReference type="GO" id="GO:0016410">
    <property type="term" value="F:N-acyltransferase activity"/>
    <property type="evidence" value="ECO:0007669"/>
    <property type="project" value="TreeGrafter"/>
</dbReference>
<dbReference type="GO" id="GO:0070292">
    <property type="term" value="P:N-acylphosphatidylethanolamine metabolic process"/>
    <property type="evidence" value="ECO:0007669"/>
    <property type="project" value="TreeGrafter"/>
</dbReference>
<dbReference type="AlphaFoldDB" id="A0A7L0IT90"/>
<protein>
    <submittedName>
        <fullName evidence="6">HRSL1 enzyme</fullName>
    </submittedName>
</protein>
<evidence type="ECO:0000256" key="3">
    <source>
        <dbReference type="ARBA" id="ARBA00022801"/>
    </source>
</evidence>
<dbReference type="PANTHER" id="PTHR13943">
    <property type="entry name" value="HRAS-LIKE SUPPRESSOR - RELATED"/>
    <property type="match status" value="1"/>
</dbReference>
<dbReference type="PROSITE" id="PS51934">
    <property type="entry name" value="LRAT"/>
    <property type="match status" value="1"/>
</dbReference>
<feature type="non-terminal residue" evidence="6">
    <location>
        <position position="168"/>
    </location>
</feature>
<evidence type="ECO:0000313" key="6">
    <source>
        <dbReference type="EMBL" id="NXK35384.1"/>
    </source>
</evidence>
<dbReference type="Pfam" id="PF04970">
    <property type="entry name" value="LRAT"/>
    <property type="match status" value="1"/>
</dbReference>
<organism evidence="6 7">
    <name type="scientific">Piprites chloris</name>
    <name type="common">Wing-barred manakin</name>
    <dbReference type="NCBI Taxonomy" id="114369"/>
    <lineage>
        <taxon>Eukaryota</taxon>
        <taxon>Metazoa</taxon>
        <taxon>Chordata</taxon>
        <taxon>Craniata</taxon>
        <taxon>Vertebrata</taxon>
        <taxon>Euteleostomi</taxon>
        <taxon>Archelosauria</taxon>
        <taxon>Archosauria</taxon>
        <taxon>Dinosauria</taxon>
        <taxon>Saurischia</taxon>
        <taxon>Theropoda</taxon>
        <taxon>Coelurosauria</taxon>
        <taxon>Aves</taxon>
        <taxon>Neognathae</taxon>
        <taxon>Neoaves</taxon>
        <taxon>Telluraves</taxon>
        <taxon>Australaves</taxon>
        <taxon>Passeriformes</taxon>
        <taxon>Pipridae</taxon>
        <taxon>Piprites</taxon>
    </lineage>
</organism>
<dbReference type="PANTHER" id="PTHR13943:SF37">
    <property type="entry name" value="PHOSPHOLIPASE A AND ACYLTRANSFERASE 1"/>
    <property type="match status" value="1"/>
</dbReference>
<evidence type="ECO:0000313" key="7">
    <source>
        <dbReference type="Proteomes" id="UP000520962"/>
    </source>
</evidence>
<evidence type="ECO:0000256" key="2">
    <source>
        <dbReference type="ARBA" id="ARBA00022679"/>
    </source>
</evidence>
<evidence type="ECO:0000256" key="1">
    <source>
        <dbReference type="ARBA" id="ARBA00007824"/>
    </source>
</evidence>
<dbReference type="Gene3D" id="3.90.1720.10">
    <property type="entry name" value="endopeptidase domain like (from Nostoc punctiforme)"/>
    <property type="match status" value="1"/>
</dbReference>
<dbReference type="GO" id="GO:0005737">
    <property type="term" value="C:cytoplasm"/>
    <property type="evidence" value="ECO:0007669"/>
    <property type="project" value="TreeGrafter"/>
</dbReference>
<name>A0A7L0IT90_PIPCL</name>
<dbReference type="EMBL" id="VXAH01000132">
    <property type="protein sequence ID" value="NXK35384.1"/>
    <property type="molecule type" value="Genomic_DNA"/>
</dbReference>
<comment type="similarity">
    <text evidence="1">Belongs to the H-rev107 family.</text>
</comment>
<feature type="domain" description="LRAT" evidence="5">
    <location>
        <begin position="6"/>
        <end position="120"/>
    </location>
</feature>